<dbReference type="EMBL" id="CP007511">
    <property type="protein sequence ID" value="AJE17421.1"/>
    <property type="molecule type" value="Genomic_DNA"/>
</dbReference>
<dbReference type="AlphaFoldDB" id="A0A8D3Y4X0"/>
<evidence type="ECO:0000313" key="2">
    <source>
        <dbReference type="Proteomes" id="UP000031271"/>
    </source>
</evidence>
<dbReference type="Proteomes" id="UP000031271">
    <property type="component" value="Chromosome"/>
</dbReference>
<accession>A0A8D3Y4X0</accession>
<reference evidence="1 2" key="2">
    <citation type="journal article" name="Genome Announc.">
        <title>Complete Genome Sequence of Pseudomonas balearica DSM 6083T.</title>
        <authorList>
            <person name="Bennasar-Figueras A."/>
            <person name="Salva-Serra F."/>
            <person name="Jaen-Luchoro D."/>
            <person name="Segui C."/>
            <person name="Aliaga F."/>
            <person name="Busquets A."/>
            <person name="Gomila M."/>
            <person name="Moore E.R."/>
            <person name="Lalucat J."/>
        </authorList>
    </citation>
    <scope>NUCLEOTIDE SEQUENCE [LARGE SCALE GENOMIC DNA]</scope>
    <source>
        <strain evidence="2">DSM 6083</strain>
    </source>
</reference>
<sequence length="62" mass="7227">MINHVVAATWNGRQRPHFQCYQRNSRLLGDLFKNLSEQREAICKPLMLVPITLSLTQLLEFS</sequence>
<name>A0A8D3Y4X0_9GAMM</name>
<proteinExistence type="predicted"/>
<evidence type="ECO:0000313" key="1">
    <source>
        <dbReference type="EMBL" id="AJE17421.1"/>
    </source>
</evidence>
<dbReference type="KEGG" id="pbm:CL52_20535"/>
<gene>
    <name evidence="1" type="ORF">CL52_20535</name>
</gene>
<reference evidence="2" key="1">
    <citation type="submission" date="2014-03" db="EMBL/GenBank/DDBJ databases">
        <title>Complete genome of Pseudomonas balearica DSM 6083T, a sewage water isolate from an enrichment with 2-methylnaphthalene.</title>
        <authorList>
            <person name="Salva-Serra F."/>
            <person name="Jaen-Luchoro D."/>
            <person name="Busquets A."/>
            <person name="Pena A."/>
            <person name="Gomila M."/>
            <person name="Bosch R."/>
            <person name="Nogales B."/>
            <person name="Garcia-Valdes E."/>
            <person name="Lalucat J."/>
            <person name="Bennasar A."/>
        </authorList>
    </citation>
    <scope>NUCLEOTIDE SEQUENCE [LARGE SCALE GENOMIC DNA]</scope>
    <source>
        <strain evidence="2">DSM 6083</strain>
    </source>
</reference>
<protein>
    <submittedName>
        <fullName evidence="1">Uncharacterized protein</fullName>
    </submittedName>
</protein>
<organism evidence="1 2">
    <name type="scientific">Stutzerimonas balearica DSM 6083</name>
    <dbReference type="NCBI Taxonomy" id="1123016"/>
    <lineage>
        <taxon>Bacteria</taxon>
        <taxon>Pseudomonadati</taxon>
        <taxon>Pseudomonadota</taxon>
        <taxon>Gammaproteobacteria</taxon>
        <taxon>Pseudomonadales</taxon>
        <taxon>Pseudomonadaceae</taxon>
        <taxon>Stutzerimonas</taxon>
    </lineage>
</organism>